<reference evidence="2" key="1">
    <citation type="submission" date="2017-05" db="EMBL/GenBank/DDBJ databases">
        <authorList>
            <person name="Varghese N."/>
            <person name="Submissions S."/>
        </authorList>
    </citation>
    <scope>NUCLEOTIDE SEQUENCE</scope>
    <source>
        <strain evidence="2">DSM 18763</strain>
    </source>
</reference>
<comment type="caution">
    <text evidence="2">The sequence shown here is derived from an EMBL/GenBank/DDBJ whole genome shotgun (WGS) entry which is preliminary data.</text>
</comment>
<organism evidence="2 3">
    <name type="scientific">Venenivibrio stagnispumantis</name>
    <dbReference type="NCBI Taxonomy" id="407998"/>
    <lineage>
        <taxon>Bacteria</taxon>
        <taxon>Pseudomonadati</taxon>
        <taxon>Aquificota</taxon>
        <taxon>Aquificia</taxon>
        <taxon>Aquificales</taxon>
        <taxon>Hydrogenothermaceae</taxon>
        <taxon>Venenivibrio</taxon>
    </lineage>
</organism>
<dbReference type="EMBL" id="FXTX01000002">
    <property type="protein sequence ID" value="SMP02142.1"/>
    <property type="molecule type" value="Genomic_DNA"/>
</dbReference>
<dbReference type="AlphaFoldDB" id="A0AA46AD25"/>
<sequence length="288" mass="33647">MQSIIKIYKENKNWIEKFIINSIDKFAEQTINDVNIKEWFEILDCLDAVYESDKNYIQRTPLYTRHSEITERIGKNLNQIVELRDKTSPYFITEPYISSETKRLTVTVIVENENGYRFFDINLSELLSCLNLIYENEKFTLFMKASYLFMGSAILFFAIFSVFFGIGNFLYDLYNFNNFNIEKIFKPVIAVTLGLAFFDLGKAIILHEVFVRSDVLEIFEAKSFITFLTSIIIALFIETLLFFFKASLSGFTHVPLYVALLIIALSFLLFVFSYLIKNLELLGNKKNE</sequence>
<proteinExistence type="predicted"/>
<feature type="transmembrane region" description="Helical" evidence="1">
    <location>
        <begin position="256"/>
        <end position="276"/>
    </location>
</feature>
<feature type="transmembrane region" description="Helical" evidence="1">
    <location>
        <begin position="223"/>
        <end position="244"/>
    </location>
</feature>
<feature type="transmembrane region" description="Helical" evidence="1">
    <location>
        <begin position="187"/>
        <end position="211"/>
    </location>
</feature>
<dbReference type="InterPro" id="IPR029151">
    <property type="entry name" value="Sensor-like_sf"/>
</dbReference>
<keyword evidence="1" id="KW-1133">Transmembrane helix</keyword>
<dbReference type="RefSeq" id="WP_265133466.1">
    <property type="nucleotide sequence ID" value="NZ_FXTX01000002.1"/>
</dbReference>
<name>A0AA46AD25_9AQUI</name>
<protein>
    <submittedName>
        <fullName evidence="2">Uncharacterized protein</fullName>
    </submittedName>
</protein>
<evidence type="ECO:0000313" key="3">
    <source>
        <dbReference type="Proteomes" id="UP001157947"/>
    </source>
</evidence>
<evidence type="ECO:0000313" key="2">
    <source>
        <dbReference type="EMBL" id="SMP02142.1"/>
    </source>
</evidence>
<evidence type="ECO:0000256" key="1">
    <source>
        <dbReference type="SAM" id="Phobius"/>
    </source>
</evidence>
<dbReference type="Proteomes" id="UP001157947">
    <property type="component" value="Unassembled WGS sequence"/>
</dbReference>
<feature type="transmembrane region" description="Helical" evidence="1">
    <location>
        <begin position="147"/>
        <end position="167"/>
    </location>
</feature>
<keyword evidence="1" id="KW-0472">Membrane</keyword>
<gene>
    <name evidence="2" type="ORF">SAMN06264868_10248</name>
</gene>
<keyword evidence="1" id="KW-0812">Transmembrane</keyword>
<accession>A0AA46AD25</accession>
<keyword evidence="3" id="KW-1185">Reference proteome</keyword>
<dbReference type="SUPFAM" id="SSF103190">
    <property type="entry name" value="Sensory domain-like"/>
    <property type="match status" value="1"/>
</dbReference>